<dbReference type="AlphaFoldDB" id="A0A255ZYJ6"/>
<dbReference type="RefSeq" id="WP_094485529.1">
    <property type="nucleotide sequence ID" value="NZ_NOXX01000162.1"/>
</dbReference>
<sequence length="237" mass="27894">MKLFKDIVIDFETHFKDDSILINDGVERADLMLNNEDISYLEESYLPKNNWRNCTDFERFTLLDSSKELKSFQKILVGKIPFEIASMLNKAEFRKETSREGVMNCLANNHQLTSNLDLLLNKFLLRFSPTRNFQLYKLLVLYPDRKTTAIVDYGNEMKFIGLHFDSTTVFEIETAKFSKARFCLNLGLESREIYFINLSLDTIKKKILLKNPDEILSLKNLTPTFFKYFLSTRQKLY</sequence>
<evidence type="ECO:0000313" key="1">
    <source>
        <dbReference type="EMBL" id="OYQ46482.1"/>
    </source>
</evidence>
<dbReference type="Proteomes" id="UP000216035">
    <property type="component" value="Unassembled WGS sequence"/>
</dbReference>
<gene>
    <name evidence="1" type="ORF">CHX27_04275</name>
</gene>
<keyword evidence="2" id="KW-1185">Reference proteome</keyword>
<name>A0A255ZYJ6_9FLAO</name>
<accession>A0A255ZYJ6</accession>
<evidence type="ECO:0000313" key="2">
    <source>
        <dbReference type="Proteomes" id="UP000216035"/>
    </source>
</evidence>
<reference evidence="1 2" key="1">
    <citation type="submission" date="2017-07" db="EMBL/GenBank/DDBJ databases">
        <title>Flavobacterium cyanobacteriorum sp. nov., isolated from cyanobacterial aggregates in a eutrophic lake.</title>
        <authorList>
            <person name="Cai H."/>
        </authorList>
    </citation>
    <scope>NUCLEOTIDE SEQUENCE [LARGE SCALE GENOMIC DNA]</scope>
    <source>
        <strain evidence="1 2">TH167</strain>
    </source>
</reference>
<protein>
    <submittedName>
        <fullName evidence="1">Uncharacterized protein</fullName>
    </submittedName>
</protein>
<dbReference type="OrthoDB" id="4312010at2"/>
<organism evidence="1 2">
    <name type="scientific">Flavobacterium aurantiibacter</name>
    <dbReference type="NCBI Taxonomy" id="2023067"/>
    <lineage>
        <taxon>Bacteria</taxon>
        <taxon>Pseudomonadati</taxon>
        <taxon>Bacteroidota</taxon>
        <taxon>Flavobacteriia</taxon>
        <taxon>Flavobacteriales</taxon>
        <taxon>Flavobacteriaceae</taxon>
        <taxon>Flavobacterium</taxon>
    </lineage>
</organism>
<comment type="caution">
    <text evidence="1">The sequence shown here is derived from an EMBL/GenBank/DDBJ whole genome shotgun (WGS) entry which is preliminary data.</text>
</comment>
<dbReference type="EMBL" id="NOXX01000162">
    <property type="protein sequence ID" value="OYQ46482.1"/>
    <property type="molecule type" value="Genomic_DNA"/>
</dbReference>
<proteinExistence type="predicted"/>